<organism evidence="2 3">
    <name type="scientific">Flaviaesturariibacter amylovorans</name>
    <dbReference type="NCBI Taxonomy" id="1084520"/>
    <lineage>
        <taxon>Bacteria</taxon>
        <taxon>Pseudomonadati</taxon>
        <taxon>Bacteroidota</taxon>
        <taxon>Chitinophagia</taxon>
        <taxon>Chitinophagales</taxon>
        <taxon>Chitinophagaceae</taxon>
        <taxon>Flaviaestuariibacter</taxon>
    </lineage>
</organism>
<feature type="transmembrane region" description="Helical" evidence="1">
    <location>
        <begin position="37"/>
        <end position="57"/>
    </location>
</feature>
<sequence length="173" mass="19572">MIVFKRNTSPVVYAVWVLALIGVGLGIYFLLSGRDVAALASLAASVILWVYPVYGLTIMEDSIVVKRTVAFGFRSRSFTVAPDSGYRGELITNGYSPDGGEEVDSVLNFVYLLVPFLYRSRSLWIYDIQYNKLRMLVKLSYSEYDQILRLSRLDKALPLTGAIALWPLKRRFN</sequence>
<accession>A0ABP8G3R4</accession>
<feature type="transmembrane region" description="Helical" evidence="1">
    <location>
        <begin position="12"/>
        <end position="31"/>
    </location>
</feature>
<evidence type="ECO:0000256" key="1">
    <source>
        <dbReference type="SAM" id="Phobius"/>
    </source>
</evidence>
<keyword evidence="3" id="KW-1185">Reference proteome</keyword>
<dbReference type="EMBL" id="BAABGY010000001">
    <property type="protein sequence ID" value="GAA4316877.1"/>
    <property type="molecule type" value="Genomic_DNA"/>
</dbReference>
<comment type="caution">
    <text evidence="2">The sequence shown here is derived from an EMBL/GenBank/DDBJ whole genome shotgun (WGS) entry which is preliminary data.</text>
</comment>
<protein>
    <recommendedName>
        <fullName evidence="4">PH domain-containing protein</fullName>
    </recommendedName>
</protein>
<proteinExistence type="predicted"/>
<keyword evidence="1" id="KW-1133">Transmembrane helix</keyword>
<evidence type="ECO:0000313" key="3">
    <source>
        <dbReference type="Proteomes" id="UP001501725"/>
    </source>
</evidence>
<evidence type="ECO:0000313" key="2">
    <source>
        <dbReference type="EMBL" id="GAA4316877.1"/>
    </source>
</evidence>
<dbReference type="Proteomes" id="UP001501725">
    <property type="component" value="Unassembled WGS sequence"/>
</dbReference>
<keyword evidence="1" id="KW-0812">Transmembrane</keyword>
<name>A0ABP8G3R4_9BACT</name>
<keyword evidence="1" id="KW-0472">Membrane</keyword>
<evidence type="ECO:0008006" key="4">
    <source>
        <dbReference type="Google" id="ProtNLM"/>
    </source>
</evidence>
<gene>
    <name evidence="2" type="ORF">GCM10023184_00290</name>
</gene>
<reference evidence="3" key="1">
    <citation type="journal article" date="2019" name="Int. J. Syst. Evol. Microbiol.">
        <title>The Global Catalogue of Microorganisms (GCM) 10K type strain sequencing project: providing services to taxonomists for standard genome sequencing and annotation.</title>
        <authorList>
            <consortium name="The Broad Institute Genomics Platform"/>
            <consortium name="The Broad Institute Genome Sequencing Center for Infectious Disease"/>
            <person name="Wu L."/>
            <person name="Ma J."/>
        </authorList>
    </citation>
    <scope>NUCLEOTIDE SEQUENCE [LARGE SCALE GENOMIC DNA]</scope>
    <source>
        <strain evidence="3">JCM 17919</strain>
    </source>
</reference>